<reference evidence="1 2" key="1">
    <citation type="journal article" date="2019" name="Sci. Rep.">
        <title>Orb-weaving spider Araneus ventricosus genome elucidates the spidroin gene catalogue.</title>
        <authorList>
            <person name="Kono N."/>
            <person name="Nakamura H."/>
            <person name="Ohtoshi R."/>
            <person name="Moran D.A.P."/>
            <person name="Shinohara A."/>
            <person name="Yoshida Y."/>
            <person name="Fujiwara M."/>
            <person name="Mori M."/>
            <person name="Tomita M."/>
            <person name="Arakawa K."/>
        </authorList>
    </citation>
    <scope>NUCLEOTIDE SEQUENCE [LARGE SCALE GENOMIC DNA]</scope>
</reference>
<comment type="caution">
    <text evidence="1">The sequence shown here is derived from an EMBL/GenBank/DDBJ whole genome shotgun (WGS) entry which is preliminary data.</text>
</comment>
<dbReference type="EMBL" id="BGPR01015730">
    <property type="protein sequence ID" value="GBN70400.1"/>
    <property type="molecule type" value="Genomic_DNA"/>
</dbReference>
<dbReference type="AlphaFoldDB" id="A0A4Y2R4P8"/>
<evidence type="ECO:0000313" key="1">
    <source>
        <dbReference type="EMBL" id="GBN70400.1"/>
    </source>
</evidence>
<name>A0A4Y2R4P8_ARAVE</name>
<protein>
    <submittedName>
        <fullName evidence="1">Uncharacterized protein</fullName>
    </submittedName>
</protein>
<accession>A0A4Y2R4P8</accession>
<dbReference type="Proteomes" id="UP000499080">
    <property type="component" value="Unassembled WGS sequence"/>
</dbReference>
<organism evidence="1 2">
    <name type="scientific">Araneus ventricosus</name>
    <name type="common">Orbweaver spider</name>
    <name type="synonym">Epeira ventricosa</name>
    <dbReference type="NCBI Taxonomy" id="182803"/>
    <lineage>
        <taxon>Eukaryota</taxon>
        <taxon>Metazoa</taxon>
        <taxon>Ecdysozoa</taxon>
        <taxon>Arthropoda</taxon>
        <taxon>Chelicerata</taxon>
        <taxon>Arachnida</taxon>
        <taxon>Araneae</taxon>
        <taxon>Araneomorphae</taxon>
        <taxon>Entelegynae</taxon>
        <taxon>Araneoidea</taxon>
        <taxon>Araneidae</taxon>
        <taxon>Araneus</taxon>
    </lineage>
</organism>
<keyword evidence="2" id="KW-1185">Reference proteome</keyword>
<proteinExistence type="predicted"/>
<evidence type="ECO:0000313" key="2">
    <source>
        <dbReference type="Proteomes" id="UP000499080"/>
    </source>
</evidence>
<gene>
    <name evidence="1" type="ORF">AVEN_157142_1</name>
</gene>
<sequence>MDPNENSKLCEYFTSGVKGNSFSNTDEKMDTPIFQLYFEHKNFIAQEFSDESVQSFDIDFEKSEIEVCDPENDFLNITYAEKLCFDIDVDKADMEMRNEIVEIALSESEENSL</sequence>